<dbReference type="EMBL" id="UOET01000071">
    <property type="protein sequence ID" value="VAW27030.1"/>
    <property type="molecule type" value="Genomic_DNA"/>
</dbReference>
<dbReference type="NCBIfam" id="TIGR00229">
    <property type="entry name" value="sensory_box"/>
    <property type="match status" value="1"/>
</dbReference>
<keyword evidence="3" id="KW-0808">Transferase</keyword>
<evidence type="ECO:0000313" key="9">
    <source>
        <dbReference type="EMBL" id="VAW27030.1"/>
    </source>
</evidence>
<dbReference type="InterPro" id="IPR035965">
    <property type="entry name" value="PAS-like_dom_sf"/>
</dbReference>
<name>A0A3B0UD53_9ZZZZ</name>
<sequence length="353" mass="40733">MQKIIQQLSNQIARINEVENVTRLKLEMQEELSRLAMEIDILDFKLQRALKDKNVVNSLLTKTSEDLKSALQKQESQAEMLNILLDTIPALVYFKDSDLRYQLVNKAFIEFSGFTRSDVIGKTLKEVFHHYLPEGRYQALEKQVIKDGSFFYNVEELVEQNEKKIWVHTNIAPVRSKEGQIIGLIGISWDISSQKNYEQQLKHARDMAEEGVRIKDQFLTNMSHEIRTPLNGIIGMAEILKQTKLQKNQKDYLAGLLNSARHLMGLIEDVFEFSAIETGKYKPEEGKFSVTSLLDQVKEEFENEVGNKEIKLQIKIDDRLPRFFIGDKGSLRIVLRNLLNNAIKFTHKGHVAL</sequence>
<dbReference type="SMART" id="SM00091">
    <property type="entry name" value="PAS"/>
    <property type="match status" value="1"/>
</dbReference>
<dbReference type="CDD" id="cd00130">
    <property type="entry name" value="PAS"/>
    <property type="match status" value="1"/>
</dbReference>
<evidence type="ECO:0000256" key="2">
    <source>
        <dbReference type="ARBA" id="ARBA00012438"/>
    </source>
</evidence>
<evidence type="ECO:0000259" key="6">
    <source>
        <dbReference type="PROSITE" id="PS50109"/>
    </source>
</evidence>
<dbReference type="InterPro" id="IPR000014">
    <property type="entry name" value="PAS"/>
</dbReference>
<dbReference type="GO" id="GO:0009927">
    <property type="term" value="F:histidine phosphotransfer kinase activity"/>
    <property type="evidence" value="ECO:0007669"/>
    <property type="project" value="TreeGrafter"/>
</dbReference>
<keyword evidence="5" id="KW-0175">Coiled coil</keyword>
<feature type="non-terminal residue" evidence="9">
    <location>
        <position position="353"/>
    </location>
</feature>
<feature type="domain" description="PAS" evidence="7">
    <location>
        <begin position="77"/>
        <end position="161"/>
    </location>
</feature>
<proteinExistence type="predicted"/>
<dbReference type="PROSITE" id="PS50109">
    <property type="entry name" value="HIS_KIN"/>
    <property type="match status" value="1"/>
</dbReference>
<reference evidence="9" key="1">
    <citation type="submission" date="2018-06" db="EMBL/GenBank/DDBJ databases">
        <authorList>
            <person name="Zhirakovskaya E."/>
        </authorList>
    </citation>
    <scope>NUCLEOTIDE SEQUENCE</scope>
</reference>
<dbReference type="Pfam" id="PF00512">
    <property type="entry name" value="HisKA"/>
    <property type="match status" value="1"/>
</dbReference>
<dbReference type="GO" id="GO:0005886">
    <property type="term" value="C:plasma membrane"/>
    <property type="evidence" value="ECO:0007669"/>
    <property type="project" value="TreeGrafter"/>
</dbReference>
<dbReference type="InterPro" id="IPR013656">
    <property type="entry name" value="PAS_4"/>
</dbReference>
<keyword evidence="4" id="KW-0418">Kinase</keyword>
<dbReference type="PROSITE" id="PS50112">
    <property type="entry name" value="PAS"/>
    <property type="match status" value="1"/>
</dbReference>
<dbReference type="CDD" id="cd00082">
    <property type="entry name" value="HisKA"/>
    <property type="match status" value="1"/>
</dbReference>
<dbReference type="Gene3D" id="1.10.287.130">
    <property type="match status" value="1"/>
</dbReference>
<accession>A0A3B0UD53</accession>
<dbReference type="AlphaFoldDB" id="A0A3B0UD53"/>
<protein>
    <recommendedName>
        <fullName evidence="2">histidine kinase</fullName>
        <ecNumber evidence="2">2.7.13.3</ecNumber>
    </recommendedName>
</protein>
<feature type="domain" description="Histidine kinase" evidence="6">
    <location>
        <begin position="221"/>
        <end position="353"/>
    </location>
</feature>
<gene>
    <name evidence="9" type="ORF">MNBD_BACTEROID07-1509</name>
</gene>
<dbReference type="SUPFAM" id="SSF55785">
    <property type="entry name" value="PYP-like sensor domain (PAS domain)"/>
    <property type="match status" value="1"/>
</dbReference>
<dbReference type="SMART" id="SM00388">
    <property type="entry name" value="HisKA"/>
    <property type="match status" value="1"/>
</dbReference>
<comment type="catalytic activity">
    <reaction evidence="1">
        <text>ATP + protein L-histidine = ADP + protein N-phospho-L-histidine.</text>
        <dbReference type="EC" id="2.7.13.3"/>
    </reaction>
</comment>
<dbReference type="EC" id="2.7.13.3" evidence="2"/>
<evidence type="ECO:0000256" key="3">
    <source>
        <dbReference type="ARBA" id="ARBA00022679"/>
    </source>
</evidence>
<dbReference type="InterPro" id="IPR005467">
    <property type="entry name" value="His_kinase_dom"/>
</dbReference>
<feature type="domain" description="PAC" evidence="8">
    <location>
        <begin position="138"/>
        <end position="203"/>
    </location>
</feature>
<evidence type="ECO:0000256" key="1">
    <source>
        <dbReference type="ARBA" id="ARBA00000085"/>
    </source>
</evidence>
<dbReference type="SUPFAM" id="SSF47384">
    <property type="entry name" value="Homodimeric domain of signal transducing histidine kinase"/>
    <property type="match status" value="1"/>
</dbReference>
<dbReference type="InterPro" id="IPR036097">
    <property type="entry name" value="HisK_dim/P_sf"/>
</dbReference>
<feature type="coiled-coil region" evidence="5">
    <location>
        <begin position="1"/>
        <end position="38"/>
    </location>
</feature>
<dbReference type="InterPro" id="IPR036890">
    <property type="entry name" value="HATPase_C_sf"/>
</dbReference>
<dbReference type="PANTHER" id="PTHR43047">
    <property type="entry name" value="TWO-COMPONENT HISTIDINE PROTEIN KINASE"/>
    <property type="match status" value="1"/>
</dbReference>
<dbReference type="PANTHER" id="PTHR43047:SF72">
    <property type="entry name" value="OSMOSENSING HISTIDINE PROTEIN KINASE SLN1"/>
    <property type="match status" value="1"/>
</dbReference>
<dbReference type="SUPFAM" id="SSF55874">
    <property type="entry name" value="ATPase domain of HSP90 chaperone/DNA topoisomerase II/histidine kinase"/>
    <property type="match status" value="1"/>
</dbReference>
<dbReference type="InterPro" id="IPR003661">
    <property type="entry name" value="HisK_dim/P_dom"/>
</dbReference>
<evidence type="ECO:0000259" key="8">
    <source>
        <dbReference type="PROSITE" id="PS50113"/>
    </source>
</evidence>
<evidence type="ECO:0000256" key="4">
    <source>
        <dbReference type="ARBA" id="ARBA00022777"/>
    </source>
</evidence>
<dbReference type="InterPro" id="IPR000700">
    <property type="entry name" value="PAS-assoc_C"/>
</dbReference>
<organism evidence="9">
    <name type="scientific">hydrothermal vent metagenome</name>
    <dbReference type="NCBI Taxonomy" id="652676"/>
    <lineage>
        <taxon>unclassified sequences</taxon>
        <taxon>metagenomes</taxon>
        <taxon>ecological metagenomes</taxon>
    </lineage>
</organism>
<dbReference type="GO" id="GO:0000155">
    <property type="term" value="F:phosphorelay sensor kinase activity"/>
    <property type="evidence" value="ECO:0007669"/>
    <property type="project" value="InterPro"/>
</dbReference>
<dbReference type="Gene3D" id="3.30.565.10">
    <property type="entry name" value="Histidine kinase-like ATPase, C-terminal domain"/>
    <property type="match status" value="1"/>
</dbReference>
<evidence type="ECO:0000259" key="7">
    <source>
        <dbReference type="PROSITE" id="PS50112"/>
    </source>
</evidence>
<dbReference type="PROSITE" id="PS50113">
    <property type="entry name" value="PAC"/>
    <property type="match status" value="1"/>
</dbReference>
<dbReference type="Gene3D" id="3.30.450.20">
    <property type="entry name" value="PAS domain"/>
    <property type="match status" value="1"/>
</dbReference>
<dbReference type="Pfam" id="PF08448">
    <property type="entry name" value="PAS_4"/>
    <property type="match status" value="1"/>
</dbReference>
<evidence type="ECO:0000256" key="5">
    <source>
        <dbReference type="SAM" id="Coils"/>
    </source>
</evidence>